<feature type="domain" description="HAMP" evidence="14">
    <location>
        <begin position="352"/>
        <end position="404"/>
    </location>
</feature>
<dbReference type="Pfam" id="PF00512">
    <property type="entry name" value="HisKA"/>
    <property type="match status" value="1"/>
</dbReference>
<keyword evidence="9" id="KW-0472">Membrane</keyword>
<organism evidence="15 16">
    <name type="scientific">Derxia gummosa DSM 723</name>
    <dbReference type="NCBI Taxonomy" id="1121388"/>
    <lineage>
        <taxon>Bacteria</taxon>
        <taxon>Pseudomonadati</taxon>
        <taxon>Pseudomonadota</taxon>
        <taxon>Betaproteobacteria</taxon>
        <taxon>Burkholderiales</taxon>
        <taxon>Alcaligenaceae</taxon>
        <taxon>Derxia</taxon>
    </lineage>
</organism>
<dbReference type="InterPro" id="IPR029016">
    <property type="entry name" value="GAF-like_dom_sf"/>
</dbReference>
<feature type="modified residue" description="4-aspartylphosphate" evidence="7">
    <location>
        <position position="1100"/>
    </location>
</feature>
<dbReference type="NCBIfam" id="TIGR00229">
    <property type="entry name" value="sensory_box"/>
    <property type="match status" value="1"/>
</dbReference>
<dbReference type="PROSITE" id="PS50110">
    <property type="entry name" value="RESPONSE_REGULATORY"/>
    <property type="match status" value="1"/>
</dbReference>
<accession>A0A8B6XAW9</accession>
<evidence type="ECO:0000256" key="8">
    <source>
        <dbReference type="SAM" id="MobiDB-lite"/>
    </source>
</evidence>
<dbReference type="InterPro" id="IPR011006">
    <property type="entry name" value="CheY-like_superfamily"/>
</dbReference>
<dbReference type="InterPro" id="IPR005467">
    <property type="entry name" value="His_kinase_dom"/>
</dbReference>
<dbReference type="Gene3D" id="3.40.50.2300">
    <property type="match status" value="1"/>
</dbReference>
<dbReference type="SUPFAM" id="SSF55785">
    <property type="entry name" value="PYP-like sensor domain (PAS domain)"/>
    <property type="match status" value="1"/>
</dbReference>
<dbReference type="InterPro" id="IPR004358">
    <property type="entry name" value="Sig_transdc_His_kin-like_C"/>
</dbReference>
<keyword evidence="6" id="KW-0418">Kinase</keyword>
<reference evidence="16" key="5">
    <citation type="submission" date="2025-08" db="UniProtKB">
        <authorList>
            <consortium name="RefSeq"/>
        </authorList>
    </citation>
    <scope>IDENTIFICATION</scope>
</reference>
<dbReference type="SUPFAM" id="SSF47384">
    <property type="entry name" value="Homodimeric domain of signal transducing histidine kinase"/>
    <property type="match status" value="1"/>
</dbReference>
<name>A0A8B6XAW9_9BURK</name>
<dbReference type="Gene3D" id="3.30.450.20">
    <property type="entry name" value="PAS domain"/>
    <property type="match status" value="1"/>
</dbReference>
<dbReference type="AlphaFoldDB" id="A0A8B6XAW9"/>
<dbReference type="PANTHER" id="PTHR43065:SF42">
    <property type="entry name" value="TWO-COMPONENT SENSOR PPRA"/>
    <property type="match status" value="1"/>
</dbReference>
<dbReference type="InterPro" id="IPR035965">
    <property type="entry name" value="PAS-like_dom_sf"/>
</dbReference>
<dbReference type="InterPro" id="IPR000700">
    <property type="entry name" value="PAS-assoc_C"/>
</dbReference>
<dbReference type="SMART" id="SM00304">
    <property type="entry name" value="HAMP"/>
    <property type="match status" value="1"/>
</dbReference>
<dbReference type="InterPro" id="IPR003660">
    <property type="entry name" value="HAMP_dom"/>
</dbReference>
<evidence type="ECO:0000313" key="16">
    <source>
        <dbReference type="RefSeq" id="WP_156924417.1"/>
    </source>
</evidence>
<reference evidence="16" key="4">
    <citation type="journal article" date="2004" name="Eur. J. Biochem.">
        <title>The PAS fold. A redefinition of the PAS domain based upon structural prediction.</title>
        <authorList>
            <person name="Hefti M.H."/>
            <person name="Francoijs K.J."/>
            <person name="de Vries S.C."/>
            <person name="Dixon R."/>
            <person name="Vervoort J."/>
        </authorList>
    </citation>
    <scope>NUCLEOTIDE SEQUENCE</scope>
</reference>
<sequence>MKAWLHFADWPLQWKMAALLLAASLLPLGLSMWVDARHARELLLDGLVHLIEARSDQVADELDAYNRSVQISARGLALAPPVLRYCAAADRGAGTGRPARVADESAVRELLATVSASDADLRGAAIVDAGGRVLLAHPSGAEGRVLANRSVPGAALERSSGIAGVFLGLPGIDDQPMLAFFAPVRGGCLAVLWVDPGALWQRIRASDALAGPGSFAVVYDREGIRIAHTSVADLVFHPAGPLAPAIVDALAAERRFGSRTRELLTDVRPFPEQFERARADRLDRDVFRGRSPVNSQLNYGVGRRLESVGWTVFYMLPAAAFEAPLLRFTRERALFGAAIMVLAIVAGFVVARDILSPASALLAAARAIAAGDLAARVRPRRGDELGQLGHAFDAMAERVQAQDADLRDSRDRLDHLVRERTAELSAEVAERSRAEASARESRELLQAVIDNSGALIYAKDADGRFVLVNRQLAATFRRPPDAFLGHTDHDFFPAEAADAYRAMDLRVIASGQALIEEERVPTDEGMRTYVSVKCPLRDAADRIRGIVGISTDITDRKRAEARLRDQLERMQLLDQLTAAIAERQDLPSIYQVLALRLETQLPAEFACVCRPGPQSGRLTVMGAGRARAPLDLAGADDARAGAAADHGSDVRGTAPGTGVGPPSLPADCDLVRRALAGELACEHDIAALPGPLAQQLGAHGLRSLVVAPLQNQGEVFGLLLVACHAPGAFSSGACEFLRQLSTHVALAARQAQLHGALQRAYDDLRQTQQAVMQQERLRALGQMASGIAHDINNAISPVALYTEALLEREPALSERGRGYLQTIARAIEDVAETVARMREFYREREPQLELRPVRLDEIARQVIELTRVRWSDMPQQRGAVIDLVTDFAPGLPGVLGIESELREALTNLVFNAVDAMPAGGRLLLRTRRLDGEPARAALEVVDTGVGMDEDTRRRCLEPFFTTKGERGTGLGLAMVYGVAQRHDAGIEIDSAPGAGTTLRLVFPVPAARPAEAAAPPAEARPARRLRLLVVDDDPLMLASVRDALELDGHEVVTAAGGQAGIELLGAAAGQPATAGPGEALAHAARPGAGGAAPFDALITDLGMPHVDGRRVAAAARERWPALPVILLTGWGQRMAADGEHPPNVDRVLAKPPRLRELRATLAELVDAAAPSGAAGSPSSAVSGDPS</sequence>
<dbReference type="OrthoDB" id="2521613at2"/>
<keyword evidence="4 7" id="KW-0597">Phosphoprotein</keyword>
<evidence type="ECO:0000256" key="5">
    <source>
        <dbReference type="ARBA" id="ARBA00022679"/>
    </source>
</evidence>
<dbReference type="SMART" id="SM00091">
    <property type="entry name" value="PAS"/>
    <property type="match status" value="1"/>
</dbReference>
<reference evidence="16" key="2">
    <citation type="journal article" date="1997" name="Curr. Biol.">
        <title>PAS: a multifunctional domain family comes to light.</title>
        <authorList>
            <person name="Ponting C.P."/>
            <person name="Aravind L."/>
        </authorList>
    </citation>
    <scope>NUCLEOTIDE SEQUENCE</scope>
</reference>
<dbReference type="SMART" id="SM00388">
    <property type="entry name" value="HisKA"/>
    <property type="match status" value="1"/>
</dbReference>
<feature type="transmembrane region" description="Helical" evidence="9">
    <location>
        <begin position="308"/>
        <end position="326"/>
    </location>
</feature>
<proteinExistence type="predicted"/>
<dbReference type="InterPro" id="IPR001789">
    <property type="entry name" value="Sig_transdc_resp-reg_receiver"/>
</dbReference>
<evidence type="ECO:0000259" key="12">
    <source>
        <dbReference type="PROSITE" id="PS50112"/>
    </source>
</evidence>
<dbReference type="PROSITE" id="PS50885">
    <property type="entry name" value="HAMP"/>
    <property type="match status" value="1"/>
</dbReference>
<dbReference type="SMART" id="SM00387">
    <property type="entry name" value="HATPase_c"/>
    <property type="match status" value="1"/>
</dbReference>
<dbReference type="InterPro" id="IPR036890">
    <property type="entry name" value="HATPase_C_sf"/>
</dbReference>
<dbReference type="InterPro" id="IPR003594">
    <property type="entry name" value="HATPase_dom"/>
</dbReference>
<evidence type="ECO:0000256" key="2">
    <source>
        <dbReference type="ARBA" id="ARBA00004370"/>
    </source>
</evidence>
<dbReference type="InterPro" id="IPR000014">
    <property type="entry name" value="PAS"/>
</dbReference>
<dbReference type="RefSeq" id="WP_156924417.1">
    <property type="nucleotide sequence ID" value="NZ_AXWS01000013.1"/>
</dbReference>
<dbReference type="SUPFAM" id="SSF158472">
    <property type="entry name" value="HAMP domain-like"/>
    <property type="match status" value="1"/>
</dbReference>
<comment type="catalytic activity">
    <reaction evidence="1">
        <text>ATP + protein L-histidine = ADP + protein N-phospho-L-histidine.</text>
        <dbReference type="EC" id="2.7.13.3"/>
    </reaction>
</comment>
<keyword evidence="15" id="KW-1185">Reference proteome</keyword>
<dbReference type="SMART" id="SM00448">
    <property type="entry name" value="REC"/>
    <property type="match status" value="1"/>
</dbReference>
<dbReference type="Gene3D" id="6.10.340.10">
    <property type="match status" value="1"/>
</dbReference>
<keyword evidence="9" id="KW-0812">Transmembrane</keyword>
<comment type="subcellular location">
    <subcellularLocation>
        <location evidence="2">Membrane</location>
    </subcellularLocation>
</comment>
<evidence type="ECO:0000259" key="11">
    <source>
        <dbReference type="PROSITE" id="PS50110"/>
    </source>
</evidence>
<dbReference type="InterPro" id="IPR013656">
    <property type="entry name" value="PAS_4"/>
</dbReference>
<dbReference type="SUPFAM" id="SSF55874">
    <property type="entry name" value="ATPase domain of HSP90 chaperone/DNA topoisomerase II/histidine kinase"/>
    <property type="match status" value="1"/>
</dbReference>
<dbReference type="InterPro" id="IPR003661">
    <property type="entry name" value="HisK_dim/P_dom"/>
</dbReference>
<evidence type="ECO:0000256" key="6">
    <source>
        <dbReference type="ARBA" id="ARBA00022777"/>
    </source>
</evidence>
<reference evidence="16" key="1">
    <citation type="journal article" date="1995" name="Biochemistry">
        <title>1.4 A structure of photoactive yellow protein, a cytosolic photoreceptor: unusual fold, active site, and chromophore.</title>
        <authorList>
            <person name="Borgstahl G.E."/>
            <person name="Williams D.R."/>
            <person name="Getzoff E.D."/>
        </authorList>
    </citation>
    <scope>NUCLEOTIDE SEQUENCE</scope>
</reference>
<dbReference type="CDD" id="cd00130">
    <property type="entry name" value="PAS"/>
    <property type="match status" value="1"/>
</dbReference>
<feature type="domain" description="Response regulatory" evidence="11">
    <location>
        <begin position="1026"/>
        <end position="1165"/>
    </location>
</feature>
<evidence type="ECO:0000256" key="4">
    <source>
        <dbReference type="ARBA" id="ARBA00022553"/>
    </source>
</evidence>
<dbReference type="InterPro" id="IPR036097">
    <property type="entry name" value="HisK_dim/P_sf"/>
</dbReference>
<dbReference type="PROSITE" id="PS50113">
    <property type="entry name" value="PAC"/>
    <property type="match status" value="1"/>
</dbReference>
<evidence type="ECO:0000256" key="7">
    <source>
        <dbReference type="PROSITE-ProRule" id="PRU00169"/>
    </source>
</evidence>
<feature type="domain" description="PAC" evidence="13">
    <location>
        <begin position="514"/>
        <end position="565"/>
    </location>
</feature>
<evidence type="ECO:0000259" key="10">
    <source>
        <dbReference type="PROSITE" id="PS50109"/>
    </source>
</evidence>
<feature type="domain" description="PAS" evidence="12">
    <location>
        <begin position="441"/>
        <end position="512"/>
    </location>
</feature>
<feature type="region of interest" description="Disordered" evidence="8">
    <location>
        <begin position="641"/>
        <end position="663"/>
    </location>
</feature>
<dbReference type="EC" id="2.7.13.3" evidence="3"/>
<evidence type="ECO:0000256" key="1">
    <source>
        <dbReference type="ARBA" id="ARBA00000085"/>
    </source>
</evidence>
<dbReference type="GO" id="GO:0000155">
    <property type="term" value="F:phosphorelay sensor kinase activity"/>
    <property type="evidence" value="ECO:0007669"/>
    <property type="project" value="InterPro"/>
</dbReference>
<dbReference type="SMART" id="SM00065">
    <property type="entry name" value="GAF"/>
    <property type="match status" value="1"/>
</dbReference>
<evidence type="ECO:0000256" key="9">
    <source>
        <dbReference type="SAM" id="Phobius"/>
    </source>
</evidence>
<dbReference type="Pfam" id="PF08448">
    <property type="entry name" value="PAS_4"/>
    <property type="match status" value="1"/>
</dbReference>
<dbReference type="Gene3D" id="3.30.565.10">
    <property type="entry name" value="Histidine kinase-like ATPase, C-terminal domain"/>
    <property type="match status" value="1"/>
</dbReference>
<dbReference type="SUPFAM" id="SSF55781">
    <property type="entry name" value="GAF domain-like"/>
    <property type="match status" value="1"/>
</dbReference>
<evidence type="ECO:0000256" key="3">
    <source>
        <dbReference type="ARBA" id="ARBA00012438"/>
    </source>
</evidence>
<dbReference type="GO" id="GO:0016020">
    <property type="term" value="C:membrane"/>
    <property type="evidence" value="ECO:0007669"/>
    <property type="project" value="UniProtKB-SubCell"/>
</dbReference>
<reference evidence="16" key="3">
    <citation type="journal article" date="1997" name="Trends Biochem. Sci.">
        <title>PAS domain S-boxes in Archaea, Bacteria and sensors for oxygen and redox.</title>
        <authorList>
            <person name="Zhulin I.B."/>
            <person name="Taylor B.L."/>
            <person name="Dixon R."/>
        </authorList>
    </citation>
    <scope>NUCLEOTIDE SEQUENCE</scope>
</reference>
<dbReference type="Pfam" id="PF01590">
    <property type="entry name" value="GAF"/>
    <property type="match status" value="1"/>
</dbReference>
<evidence type="ECO:0000313" key="15">
    <source>
        <dbReference type="Proteomes" id="UP000675920"/>
    </source>
</evidence>
<dbReference type="Gene3D" id="1.10.287.130">
    <property type="match status" value="1"/>
</dbReference>
<protein>
    <recommendedName>
        <fullName evidence="3">histidine kinase</fullName>
        <ecNumber evidence="3">2.7.13.3</ecNumber>
    </recommendedName>
</protein>
<dbReference type="Pfam" id="PF00672">
    <property type="entry name" value="HAMP"/>
    <property type="match status" value="1"/>
</dbReference>
<dbReference type="CDD" id="cd00156">
    <property type="entry name" value="REC"/>
    <property type="match status" value="1"/>
</dbReference>
<feature type="domain" description="Histidine kinase" evidence="10">
    <location>
        <begin position="786"/>
        <end position="1006"/>
    </location>
</feature>
<evidence type="ECO:0000259" key="14">
    <source>
        <dbReference type="PROSITE" id="PS50885"/>
    </source>
</evidence>
<dbReference type="PROSITE" id="PS50112">
    <property type="entry name" value="PAS"/>
    <property type="match status" value="1"/>
</dbReference>
<keyword evidence="5" id="KW-0808">Transferase</keyword>
<evidence type="ECO:0000259" key="13">
    <source>
        <dbReference type="PROSITE" id="PS50113"/>
    </source>
</evidence>
<dbReference type="Proteomes" id="UP000675920">
    <property type="component" value="Unplaced"/>
</dbReference>
<dbReference type="PROSITE" id="PS50109">
    <property type="entry name" value="HIS_KIN"/>
    <property type="match status" value="1"/>
</dbReference>
<feature type="transmembrane region" description="Helical" evidence="9">
    <location>
        <begin position="333"/>
        <end position="351"/>
    </location>
</feature>
<dbReference type="PRINTS" id="PR00344">
    <property type="entry name" value="BCTRLSENSOR"/>
</dbReference>
<dbReference type="InterPro" id="IPR003018">
    <property type="entry name" value="GAF"/>
</dbReference>
<keyword evidence="9" id="KW-1133">Transmembrane helix</keyword>
<dbReference type="CDD" id="cd06225">
    <property type="entry name" value="HAMP"/>
    <property type="match status" value="1"/>
</dbReference>
<dbReference type="PANTHER" id="PTHR43065">
    <property type="entry name" value="SENSOR HISTIDINE KINASE"/>
    <property type="match status" value="1"/>
</dbReference>
<dbReference type="Pfam" id="PF02518">
    <property type="entry name" value="HATPase_c"/>
    <property type="match status" value="1"/>
</dbReference>
<feature type="region of interest" description="Disordered" evidence="8">
    <location>
        <begin position="1167"/>
        <end position="1186"/>
    </location>
</feature>
<dbReference type="Gene3D" id="3.30.450.40">
    <property type="match status" value="1"/>
</dbReference>
<dbReference type="SUPFAM" id="SSF52172">
    <property type="entry name" value="CheY-like"/>
    <property type="match status" value="1"/>
</dbReference>